<proteinExistence type="predicted"/>
<sequence length="70" mass="7636">MIQKGAGNPSRYSRRRMSFNTLLVTGVAEQYTSTSLCQLSAFPEPILSSDSTLLVLSKNIIGVLCDVREA</sequence>
<evidence type="ECO:0000313" key="2">
    <source>
        <dbReference type="WBParaSite" id="L893_g2322.t1"/>
    </source>
</evidence>
<keyword evidence="1" id="KW-1185">Reference proteome</keyword>
<protein>
    <submittedName>
        <fullName evidence="2">Uncharacterized protein</fullName>
    </submittedName>
</protein>
<evidence type="ECO:0000313" key="1">
    <source>
        <dbReference type="Proteomes" id="UP000095287"/>
    </source>
</evidence>
<name>A0A1I7Z5U7_9BILA</name>
<dbReference type="WBParaSite" id="L893_g2322.t1">
    <property type="protein sequence ID" value="L893_g2322.t1"/>
    <property type="gene ID" value="L893_g2322"/>
</dbReference>
<dbReference type="Proteomes" id="UP000095287">
    <property type="component" value="Unplaced"/>
</dbReference>
<reference evidence="2" key="1">
    <citation type="submission" date="2016-11" db="UniProtKB">
        <authorList>
            <consortium name="WormBaseParasite"/>
        </authorList>
    </citation>
    <scope>IDENTIFICATION</scope>
</reference>
<accession>A0A1I7Z5U7</accession>
<dbReference type="AlphaFoldDB" id="A0A1I7Z5U7"/>
<organism evidence="1 2">
    <name type="scientific">Steinernema glaseri</name>
    <dbReference type="NCBI Taxonomy" id="37863"/>
    <lineage>
        <taxon>Eukaryota</taxon>
        <taxon>Metazoa</taxon>
        <taxon>Ecdysozoa</taxon>
        <taxon>Nematoda</taxon>
        <taxon>Chromadorea</taxon>
        <taxon>Rhabditida</taxon>
        <taxon>Tylenchina</taxon>
        <taxon>Panagrolaimomorpha</taxon>
        <taxon>Strongyloidoidea</taxon>
        <taxon>Steinernematidae</taxon>
        <taxon>Steinernema</taxon>
    </lineage>
</organism>